<feature type="compositionally biased region" description="Gly residues" evidence="7">
    <location>
        <begin position="402"/>
        <end position="414"/>
    </location>
</feature>
<gene>
    <name evidence="12" type="ORF">TPL01_16690</name>
</gene>
<dbReference type="PANTHER" id="PTHR30469">
    <property type="entry name" value="MULTIDRUG RESISTANCE PROTEIN MDTA"/>
    <property type="match status" value="1"/>
</dbReference>
<proteinExistence type="inferred from homology"/>
<dbReference type="Pfam" id="PF25917">
    <property type="entry name" value="BSH_RND"/>
    <property type="match status" value="1"/>
</dbReference>
<evidence type="ECO:0000313" key="12">
    <source>
        <dbReference type="EMBL" id="GEP30531.1"/>
    </source>
</evidence>
<dbReference type="PANTHER" id="PTHR30469:SF12">
    <property type="entry name" value="MULTIDRUG RESISTANCE PROTEIN MDTA"/>
    <property type="match status" value="1"/>
</dbReference>
<protein>
    <submittedName>
        <fullName evidence="12">Multidrug transporter</fullName>
    </submittedName>
</protein>
<dbReference type="InterPro" id="IPR058624">
    <property type="entry name" value="MdtA-like_HH"/>
</dbReference>
<evidence type="ECO:0000256" key="1">
    <source>
        <dbReference type="ARBA" id="ARBA00004236"/>
    </source>
</evidence>
<name>A0A512L8Q9_9PROT</name>
<dbReference type="AlphaFoldDB" id="A0A512L8Q9"/>
<dbReference type="SUPFAM" id="SSF111369">
    <property type="entry name" value="HlyD-like secretion proteins"/>
    <property type="match status" value="1"/>
</dbReference>
<comment type="subcellular location">
    <subcellularLocation>
        <location evidence="1">Cell membrane</location>
    </subcellularLocation>
</comment>
<evidence type="ECO:0000256" key="4">
    <source>
        <dbReference type="ARBA" id="ARBA00022475"/>
    </source>
</evidence>
<dbReference type="Pfam" id="PF25876">
    <property type="entry name" value="HH_MFP_RND"/>
    <property type="match status" value="1"/>
</dbReference>
<evidence type="ECO:0000256" key="7">
    <source>
        <dbReference type="SAM" id="MobiDB-lite"/>
    </source>
</evidence>
<dbReference type="Proteomes" id="UP000321337">
    <property type="component" value="Unassembled WGS sequence"/>
</dbReference>
<feature type="domain" description="Multidrug resistance protein MdtA-like alpha-helical hairpin" evidence="8">
    <location>
        <begin position="104"/>
        <end position="172"/>
    </location>
</feature>
<dbReference type="InterPro" id="IPR058627">
    <property type="entry name" value="MdtA-like_C"/>
</dbReference>
<comment type="caution">
    <text evidence="12">The sequence shown here is derived from an EMBL/GenBank/DDBJ whole genome shotgun (WGS) entry which is preliminary data.</text>
</comment>
<evidence type="ECO:0000256" key="6">
    <source>
        <dbReference type="ARBA" id="ARBA00023136"/>
    </source>
</evidence>
<keyword evidence="6" id="KW-0472">Membrane</keyword>
<dbReference type="Pfam" id="PF25944">
    <property type="entry name" value="Beta-barrel_RND"/>
    <property type="match status" value="1"/>
</dbReference>
<dbReference type="Gene3D" id="2.40.50.100">
    <property type="match status" value="1"/>
</dbReference>
<reference evidence="12 13" key="1">
    <citation type="submission" date="2019-07" db="EMBL/GenBank/DDBJ databases">
        <title>Whole genome shotgun sequence of Thiobacillus plumbophilus NBRC 107929.</title>
        <authorList>
            <person name="Hosoyama A."/>
            <person name="Uohara A."/>
            <person name="Ohji S."/>
            <person name="Ichikawa N."/>
        </authorList>
    </citation>
    <scope>NUCLEOTIDE SEQUENCE [LARGE SCALE GENOMIC DNA]</scope>
    <source>
        <strain evidence="12 13">NBRC 107929</strain>
    </source>
</reference>
<dbReference type="Gene3D" id="2.40.420.20">
    <property type="match status" value="1"/>
</dbReference>
<feature type="domain" description="Multidrug resistance protein MdtA-like beta-barrel" evidence="10">
    <location>
        <begin position="226"/>
        <end position="309"/>
    </location>
</feature>
<feature type="domain" description="Multidrug resistance protein MdtA-like barrel-sandwich hybrid" evidence="9">
    <location>
        <begin position="64"/>
        <end position="196"/>
    </location>
</feature>
<keyword evidence="4" id="KW-1003">Cell membrane</keyword>
<dbReference type="GO" id="GO:1990281">
    <property type="term" value="C:efflux pump complex"/>
    <property type="evidence" value="ECO:0007669"/>
    <property type="project" value="TreeGrafter"/>
</dbReference>
<dbReference type="Gene3D" id="1.10.287.470">
    <property type="entry name" value="Helix hairpin bin"/>
    <property type="match status" value="1"/>
</dbReference>
<dbReference type="InterPro" id="IPR058626">
    <property type="entry name" value="MdtA-like_b-barrel"/>
</dbReference>
<evidence type="ECO:0000259" key="8">
    <source>
        <dbReference type="Pfam" id="PF25876"/>
    </source>
</evidence>
<dbReference type="InterPro" id="IPR006143">
    <property type="entry name" value="RND_pump_MFP"/>
</dbReference>
<evidence type="ECO:0000259" key="9">
    <source>
        <dbReference type="Pfam" id="PF25917"/>
    </source>
</evidence>
<dbReference type="EMBL" id="BKAD01000014">
    <property type="protein sequence ID" value="GEP30531.1"/>
    <property type="molecule type" value="Genomic_DNA"/>
</dbReference>
<comment type="similarity">
    <text evidence="2">Belongs to the membrane fusion protein (MFP) (TC 8.A.1) family.</text>
</comment>
<evidence type="ECO:0000259" key="11">
    <source>
        <dbReference type="Pfam" id="PF25967"/>
    </source>
</evidence>
<evidence type="ECO:0000256" key="2">
    <source>
        <dbReference type="ARBA" id="ARBA00009477"/>
    </source>
</evidence>
<keyword evidence="13" id="KW-1185">Reference proteome</keyword>
<accession>A0A512L8Q9</accession>
<feature type="domain" description="Multidrug resistance protein MdtA-like C-terminal permuted SH3" evidence="11">
    <location>
        <begin position="314"/>
        <end position="374"/>
    </location>
</feature>
<dbReference type="FunFam" id="2.40.420.20:FF:000001">
    <property type="entry name" value="Efflux RND transporter periplasmic adaptor subunit"/>
    <property type="match status" value="1"/>
</dbReference>
<dbReference type="NCBIfam" id="TIGR01730">
    <property type="entry name" value="RND_mfp"/>
    <property type="match status" value="1"/>
</dbReference>
<sequence length="414" mass="42781">MAGLAIVVGLVVWGARHNSVAQHASTDKKRGASGPIPVTAAIARIQPVPVWLTALGTVTPRSYVNVMPRVSGLLQSVHYREGQMVKAGQLLAQIDPRPFRIAVEQAQGVVMRDQAQLDGARLDLTRYQTLQAQDSIAHQQVDDQKALVAQYTATLAADRAALDNARLQLAYTRIIAPVSGLAGLRPVDAGNMVNTSGAIGAGAQSASGTAVGGSATPIVTLAQVQPVTVTFAIPQQQIGPVLQHLYAGKAPLVEAWDARNSARLASGKLLAADNQISTATGTLNLKAEFANQALTLYPNQFVNVRLRVATLDKAVVVPSSAVAVGVPGTYVYVVDADGKVAVRKVTAGVSDAGLTVIASGLQAGEKVVTDGLDRLRAGGAVRIVAAHTGDNTNAGQARGRHGAGQQGAGQGRTP</sequence>
<dbReference type="GO" id="GO:0030313">
    <property type="term" value="C:cell envelope"/>
    <property type="evidence" value="ECO:0007669"/>
    <property type="project" value="UniProtKB-SubCell"/>
</dbReference>
<dbReference type="InterPro" id="IPR058625">
    <property type="entry name" value="MdtA-like_BSH"/>
</dbReference>
<keyword evidence="3" id="KW-0813">Transport</keyword>
<organism evidence="12 13">
    <name type="scientific">Sulfuriferula plumbiphila</name>
    <dbReference type="NCBI Taxonomy" id="171865"/>
    <lineage>
        <taxon>Bacteria</taxon>
        <taxon>Pseudomonadati</taxon>
        <taxon>Pseudomonadota</taxon>
        <taxon>Betaproteobacteria</taxon>
        <taxon>Nitrosomonadales</taxon>
        <taxon>Sulfuricellaceae</taxon>
        <taxon>Sulfuriferula</taxon>
    </lineage>
</organism>
<evidence type="ECO:0000256" key="3">
    <source>
        <dbReference type="ARBA" id="ARBA00022448"/>
    </source>
</evidence>
<feature type="region of interest" description="Disordered" evidence="7">
    <location>
        <begin position="389"/>
        <end position="414"/>
    </location>
</feature>
<dbReference type="GO" id="GO:0015562">
    <property type="term" value="F:efflux transmembrane transporter activity"/>
    <property type="evidence" value="ECO:0007669"/>
    <property type="project" value="TreeGrafter"/>
</dbReference>
<evidence type="ECO:0000313" key="13">
    <source>
        <dbReference type="Proteomes" id="UP000321337"/>
    </source>
</evidence>
<evidence type="ECO:0000256" key="5">
    <source>
        <dbReference type="ARBA" id="ARBA00022519"/>
    </source>
</evidence>
<keyword evidence="5" id="KW-0997">Cell inner membrane</keyword>
<dbReference type="Gene3D" id="2.40.30.170">
    <property type="match status" value="1"/>
</dbReference>
<dbReference type="Pfam" id="PF25967">
    <property type="entry name" value="RND-MFP_C"/>
    <property type="match status" value="1"/>
</dbReference>
<evidence type="ECO:0000259" key="10">
    <source>
        <dbReference type="Pfam" id="PF25944"/>
    </source>
</evidence>